<evidence type="ECO:0000256" key="1">
    <source>
        <dbReference type="ARBA" id="ARBA00023125"/>
    </source>
</evidence>
<name>A0A218KBY0_9CAUD</name>
<keyword evidence="5" id="KW-1185">Reference proteome</keyword>
<dbReference type="InterPro" id="IPR000424">
    <property type="entry name" value="Primosome_PriB/ssb"/>
</dbReference>
<dbReference type="Proteomes" id="UP000223102">
    <property type="component" value="Segment"/>
</dbReference>
<protein>
    <submittedName>
        <fullName evidence="4">Putative single-stranded DNA binding protein</fullName>
    </submittedName>
</protein>
<feature type="compositionally biased region" description="Basic and acidic residues" evidence="3">
    <location>
        <begin position="335"/>
        <end position="347"/>
    </location>
</feature>
<gene>
    <name evidence="4" type="ORF">PBC2_079</name>
</gene>
<accession>A0A218KBY0</accession>
<feature type="region of interest" description="Disordered" evidence="3">
    <location>
        <begin position="335"/>
        <end position="383"/>
    </location>
</feature>
<evidence type="ECO:0000256" key="3">
    <source>
        <dbReference type="SAM" id="MobiDB-lite"/>
    </source>
</evidence>
<reference evidence="4 5" key="1">
    <citation type="submission" date="2015-06" db="EMBL/GenBank/DDBJ databases">
        <title>Complete genome sequence of Bacillus cereus phage PBC2.</title>
        <authorList>
            <person name="Kong M."/>
            <person name="Ryu S."/>
        </authorList>
    </citation>
    <scope>NUCLEOTIDE SEQUENCE [LARGE SCALE GENOMIC DNA]</scope>
</reference>
<keyword evidence="1 2" id="KW-0238">DNA-binding</keyword>
<evidence type="ECO:0000256" key="2">
    <source>
        <dbReference type="PROSITE-ProRule" id="PRU00252"/>
    </source>
</evidence>
<evidence type="ECO:0000313" key="5">
    <source>
        <dbReference type="Proteomes" id="UP000223102"/>
    </source>
</evidence>
<feature type="compositionally biased region" description="Acidic residues" evidence="3">
    <location>
        <begin position="362"/>
        <end position="383"/>
    </location>
</feature>
<proteinExistence type="predicted"/>
<dbReference type="GO" id="GO:0003697">
    <property type="term" value="F:single-stranded DNA binding"/>
    <property type="evidence" value="ECO:0007669"/>
    <property type="project" value="InterPro"/>
</dbReference>
<dbReference type="EMBL" id="KT070867">
    <property type="protein sequence ID" value="AKQ08394.1"/>
    <property type="molecule type" value="Genomic_DNA"/>
</dbReference>
<evidence type="ECO:0000313" key="4">
    <source>
        <dbReference type="EMBL" id="AKQ08394.1"/>
    </source>
</evidence>
<sequence>MTNELQQSKTHFKFIGKVTGIDKDYTFREDQAQKGAKKGETYRALRFGVKTSETNTMTVEMFDFEPEKVFMWNSDKRKEDKNYKGDRIDFAEWEERQEELREAGYAVLQTRIGLNYGEDGKLISKGLPSFVASKLLYDNLSNGDSVIVEGEIRYNEYEDAQGKLQKKKIYTIQKLFRIKDIDFEHEKFEEVTYFEQEMVFVDAFLDSKEGKAFVTGRVIAYGGKWHDVELEVPFKDEEGNVDAGMKKLADAFNKKFKFGDKFNAFGNALNRVIVEEVEGEENEEEDMMALLGGKSKPKHAETFVSRTYISALQIEGVDAWDKKFYTQEDFDEAQKKNELLKKDKKEDLSDELGGKKKKDNPFDTDGEEDPFADGEIDESDLPF</sequence>
<organism evidence="4 5">
    <name type="scientific">Bacillus phage PBC2</name>
    <dbReference type="NCBI Taxonomy" id="1675029"/>
    <lineage>
        <taxon>Viruses</taxon>
        <taxon>Duplodnaviria</taxon>
        <taxon>Heunggongvirae</taxon>
        <taxon>Uroviricota</taxon>
        <taxon>Caudoviricetes</taxon>
        <taxon>Andregratiavirinae</taxon>
        <taxon>Haetaevirus</taxon>
        <taxon>Haetaevirus PBC2</taxon>
    </lineage>
</organism>
<dbReference type="InterPro" id="IPR012340">
    <property type="entry name" value="NA-bd_OB-fold"/>
</dbReference>
<dbReference type="Gene3D" id="2.40.50.140">
    <property type="entry name" value="Nucleic acid-binding proteins"/>
    <property type="match status" value="1"/>
</dbReference>
<dbReference type="PROSITE" id="PS50935">
    <property type="entry name" value="SSB"/>
    <property type="match status" value="1"/>
</dbReference>